<keyword evidence="2" id="KW-0472">Membrane</keyword>
<feature type="transmembrane region" description="Helical" evidence="2">
    <location>
        <begin position="258"/>
        <end position="276"/>
    </location>
</feature>
<proteinExistence type="inferred from homology"/>
<feature type="transmembrane region" description="Helical" evidence="2">
    <location>
        <begin position="166"/>
        <end position="187"/>
    </location>
</feature>
<evidence type="ECO:0000256" key="1">
    <source>
        <dbReference type="ARBA" id="ARBA00006803"/>
    </source>
</evidence>
<feature type="transmembrane region" description="Helical" evidence="2">
    <location>
        <begin position="213"/>
        <end position="238"/>
    </location>
</feature>
<feature type="transmembrane region" description="Helical" evidence="2">
    <location>
        <begin position="99"/>
        <end position="117"/>
    </location>
</feature>
<keyword evidence="4" id="KW-1185">Reference proteome</keyword>
<protein>
    <recommendedName>
        <fullName evidence="5">7TM GPCR serpentine receptor class x (Srx) domain-containing protein</fullName>
    </recommendedName>
</protein>
<keyword evidence="2" id="KW-1133">Transmembrane helix</keyword>
<dbReference type="EMBL" id="JAVFWL010000001">
    <property type="protein sequence ID" value="KAK6728697.1"/>
    <property type="molecule type" value="Genomic_DNA"/>
</dbReference>
<accession>A0ABR1BTN7</accession>
<dbReference type="InterPro" id="IPR004151">
    <property type="entry name" value="7TM_GPCR_serpentine_rcpt_Sre"/>
</dbReference>
<dbReference type="InterPro" id="IPR052860">
    <property type="entry name" value="NRL-GPCR1"/>
</dbReference>
<feature type="transmembrane region" description="Helical" evidence="2">
    <location>
        <begin position="31"/>
        <end position="49"/>
    </location>
</feature>
<reference evidence="3 4" key="1">
    <citation type="submission" date="2023-08" db="EMBL/GenBank/DDBJ databases">
        <title>A Necator americanus chromosomal reference genome.</title>
        <authorList>
            <person name="Ilik V."/>
            <person name="Petrzelkova K.J."/>
            <person name="Pardy F."/>
            <person name="Fuh T."/>
            <person name="Niatou-Singa F.S."/>
            <person name="Gouil Q."/>
            <person name="Baker L."/>
            <person name="Ritchie M.E."/>
            <person name="Jex A.R."/>
            <person name="Gazzola D."/>
            <person name="Li H."/>
            <person name="Toshio Fujiwara R."/>
            <person name="Zhan B."/>
            <person name="Aroian R.V."/>
            <person name="Pafco B."/>
            <person name="Schwarz E.M."/>
        </authorList>
    </citation>
    <scope>NUCLEOTIDE SEQUENCE [LARGE SCALE GENOMIC DNA]</scope>
    <source>
        <strain evidence="3 4">Aroian</strain>
        <tissue evidence="3">Whole animal</tissue>
    </source>
</reference>
<comment type="similarity">
    <text evidence="1">Belongs to the nematode receptor-like protein sre family.</text>
</comment>
<dbReference type="Proteomes" id="UP001303046">
    <property type="component" value="Unassembled WGS sequence"/>
</dbReference>
<feature type="transmembrane region" description="Helical" evidence="2">
    <location>
        <begin position="137"/>
        <end position="154"/>
    </location>
</feature>
<sequence>MGCGKRHCIKLNLTKARRIQIMLNFITYLRLALYLTGNLTSIPTLAILLRSQLLHRNFRLVLIIIILSGYFISFVTYLNFAVIILDISNKEEIMNKARIIFYCGAALFVYGNLCLTIERYLAVCFVTTYEKYSSSKASAALTIICVTLPAFVFGGTTSKLPPDHVLFILSFSACSVASVAVSAYLRFHKPTRMVGRISSLCSRYQIKENNKTMVIYLSLSLNELITAIIMLVLVYFIYKNYESFELEEGGYAASGLDLVTSYRIVAIHLALMYYWYKEKRTRRTVTICTSQTAEEYYKTIKEIWK</sequence>
<gene>
    <name evidence="3" type="primary">Necator_chrI.g2131</name>
    <name evidence="3" type="ORF">RB195_006004</name>
</gene>
<comment type="caution">
    <text evidence="3">The sequence shown here is derived from an EMBL/GenBank/DDBJ whole genome shotgun (WGS) entry which is preliminary data.</text>
</comment>
<feature type="transmembrane region" description="Helical" evidence="2">
    <location>
        <begin position="61"/>
        <end position="87"/>
    </location>
</feature>
<name>A0ABR1BTN7_NECAM</name>
<dbReference type="PANTHER" id="PTHR47521">
    <property type="entry name" value="SERPENTINE RECEPTOR, CLASS E (EPSILON)-RELATED"/>
    <property type="match status" value="1"/>
</dbReference>
<evidence type="ECO:0000313" key="3">
    <source>
        <dbReference type="EMBL" id="KAK6728697.1"/>
    </source>
</evidence>
<evidence type="ECO:0000313" key="4">
    <source>
        <dbReference type="Proteomes" id="UP001303046"/>
    </source>
</evidence>
<dbReference type="Pfam" id="PF03125">
    <property type="entry name" value="Sre"/>
    <property type="match status" value="1"/>
</dbReference>
<keyword evidence="2" id="KW-0812">Transmembrane</keyword>
<organism evidence="3 4">
    <name type="scientific">Necator americanus</name>
    <name type="common">Human hookworm</name>
    <dbReference type="NCBI Taxonomy" id="51031"/>
    <lineage>
        <taxon>Eukaryota</taxon>
        <taxon>Metazoa</taxon>
        <taxon>Ecdysozoa</taxon>
        <taxon>Nematoda</taxon>
        <taxon>Chromadorea</taxon>
        <taxon>Rhabditida</taxon>
        <taxon>Rhabditina</taxon>
        <taxon>Rhabditomorpha</taxon>
        <taxon>Strongyloidea</taxon>
        <taxon>Ancylostomatidae</taxon>
        <taxon>Bunostominae</taxon>
        <taxon>Necator</taxon>
    </lineage>
</organism>
<evidence type="ECO:0008006" key="5">
    <source>
        <dbReference type="Google" id="ProtNLM"/>
    </source>
</evidence>
<evidence type="ECO:0000256" key="2">
    <source>
        <dbReference type="SAM" id="Phobius"/>
    </source>
</evidence>